<dbReference type="Proteomes" id="UP000774699">
    <property type="component" value="Unassembled WGS sequence"/>
</dbReference>
<gene>
    <name evidence="1" type="ORF">FJY86_03125</name>
</gene>
<comment type="caution">
    <text evidence="1">The sequence shown here is derived from an EMBL/GenBank/DDBJ whole genome shotgun (WGS) entry which is preliminary data.</text>
</comment>
<dbReference type="AlphaFoldDB" id="A0A8T4C6Y9"/>
<sequence>MSLENWMNTRKIILLTEKREKLFDQLTQTNSNFHGKRAELYDTLSKMAHIKRGFAITLPENWGIVQIA</sequence>
<evidence type="ECO:0000313" key="2">
    <source>
        <dbReference type="Proteomes" id="UP000774699"/>
    </source>
</evidence>
<organism evidence="1 2">
    <name type="scientific">Candidatus Iainarchaeum sp</name>
    <dbReference type="NCBI Taxonomy" id="3101447"/>
    <lineage>
        <taxon>Archaea</taxon>
        <taxon>Candidatus Iainarchaeota</taxon>
        <taxon>Candidatus Iainarchaeia</taxon>
        <taxon>Candidatus Iainarchaeales</taxon>
        <taxon>Candidatus Iainarchaeaceae</taxon>
        <taxon>Candidatus Iainarchaeum</taxon>
    </lineage>
</organism>
<evidence type="ECO:0000313" key="1">
    <source>
        <dbReference type="EMBL" id="MBM3282306.1"/>
    </source>
</evidence>
<protein>
    <submittedName>
        <fullName evidence="1">Uncharacterized protein</fullName>
    </submittedName>
</protein>
<dbReference type="EMBL" id="VGJJ01000022">
    <property type="protein sequence ID" value="MBM3282306.1"/>
    <property type="molecule type" value="Genomic_DNA"/>
</dbReference>
<proteinExistence type="predicted"/>
<accession>A0A8T4C6Y9</accession>
<reference evidence="1" key="1">
    <citation type="submission" date="2019-03" db="EMBL/GenBank/DDBJ databases">
        <title>Lake Tanganyika Metagenome-Assembled Genomes (MAGs).</title>
        <authorList>
            <person name="Tran P."/>
        </authorList>
    </citation>
    <scope>NUCLEOTIDE SEQUENCE</scope>
    <source>
        <strain evidence="1">M_DeepCast_50m_m2_156</strain>
    </source>
</reference>
<name>A0A8T4C6Y9_9ARCH</name>